<organism evidence="2 3">
    <name type="scientific">Brassica cretica</name>
    <name type="common">Mustard</name>
    <dbReference type="NCBI Taxonomy" id="69181"/>
    <lineage>
        <taxon>Eukaryota</taxon>
        <taxon>Viridiplantae</taxon>
        <taxon>Streptophyta</taxon>
        <taxon>Embryophyta</taxon>
        <taxon>Tracheophyta</taxon>
        <taxon>Spermatophyta</taxon>
        <taxon>Magnoliopsida</taxon>
        <taxon>eudicotyledons</taxon>
        <taxon>Gunneridae</taxon>
        <taxon>Pentapetalae</taxon>
        <taxon>rosids</taxon>
        <taxon>malvids</taxon>
        <taxon>Brassicales</taxon>
        <taxon>Brassicaceae</taxon>
        <taxon>Brassiceae</taxon>
        <taxon>Brassica</taxon>
    </lineage>
</organism>
<dbReference type="EMBL" id="QGKW02001660">
    <property type="protein sequence ID" value="KAF2581802.1"/>
    <property type="molecule type" value="Genomic_DNA"/>
</dbReference>
<dbReference type="AlphaFoldDB" id="A0A8S9JK00"/>
<feature type="region of interest" description="Disordered" evidence="1">
    <location>
        <begin position="423"/>
        <end position="448"/>
    </location>
</feature>
<evidence type="ECO:0000256" key="1">
    <source>
        <dbReference type="SAM" id="MobiDB-lite"/>
    </source>
</evidence>
<evidence type="ECO:0000313" key="3">
    <source>
        <dbReference type="Proteomes" id="UP000712281"/>
    </source>
</evidence>
<sequence length="978" mass="111128">MPSSTRSNKETQLLFSPDPANLECSIRKEACSSSIDNNTCSSLDFRQPPSTQALVSSTETRSPPSTEDTHLLSSDIFHPTSIDTSVRTSIDTDPRDMVATLILVRDKRGDLHDQEGHLRNAAGQRIDAQGAAIPDGESREAARRRFRSRKFDEFRRTALVSIDARLLTSIDGLQSKSIDRLSRASIDDTNGVNHILQCREDSDSRGVRSKTPTSASPVYVKIDRHSDTPIDRQTETDIDRQPPRFIDRRAPLTYRVQTPKIDVARLNVLRPKPKPLENPPETARIPSDDVADPMEVDRVPMGRTLRKRKEKVAKHLKRGANEKERESFQKRRNSGGIVRDLEVQIGNALVPLDFHVLDIKLNLNSSLVRGRAFLSTVGAVCNLQTSLDIIRNGETTSSCHCGAEYEIEYSASIKTHTATLINSAQPKSTDAPREESVDSSPEDWENDYYNPTMAAYTRHNMHTEEYDEDYKEERTTEYIAILDEEDKLLHHSSLKRNAPLIDKTVSTSIHTQPHQRNRKRASTDIIYYPSIDTGVDRVREGDYSIGSWADDHHHESYAVETTIHEPGADEPHGGFTYEELFNMQRRDKADQQQAEATGEGTHFRHYTDRANGSSIDEKLPSSIDIHGYARALDGHALQVSREDVADILQIANGADTLFMQQRTVPATQKVTKEVYDTSGGIDNRFKKKYRHPTRLSTDVNIPPSIDRCPEFGRRAFHLFGTRKFYWEEKDEYGVYRDDQGCARYVDGHIINVSKEDIRKLMERASSDGHNYICLPEHASLFTQTKLVPEIYTNDEINEMFYGVCGAQEKYKGDFQMKLDGVYYPLNDSISWLTTCMEEMRQDIGKIQHATGKHRPTSINRHNNKSTDILRQTSVDDATNRGRLVPKVTSNMSDTHYQGEDISADTYATLIRHQFNLESLGDILQKMENTTATMKEKWRRGDEAMRDFTDSTNDTKVDQPVNYSHLLRLFEGTKAYLQH</sequence>
<evidence type="ECO:0000313" key="2">
    <source>
        <dbReference type="EMBL" id="KAF2581802.1"/>
    </source>
</evidence>
<feature type="region of interest" description="Disordered" evidence="1">
    <location>
        <begin position="42"/>
        <end position="73"/>
    </location>
</feature>
<accession>A0A8S9JK00</accession>
<dbReference type="Proteomes" id="UP000712281">
    <property type="component" value="Unassembled WGS sequence"/>
</dbReference>
<feature type="region of interest" description="Disordered" evidence="1">
    <location>
        <begin position="272"/>
        <end position="294"/>
    </location>
</feature>
<gene>
    <name evidence="2" type="ORF">F2Q68_00005307</name>
</gene>
<feature type="compositionally biased region" description="Polar residues" evidence="1">
    <location>
        <begin position="42"/>
        <end position="55"/>
    </location>
</feature>
<protein>
    <submittedName>
        <fullName evidence="2">Uncharacterized protein</fullName>
    </submittedName>
</protein>
<proteinExistence type="predicted"/>
<comment type="caution">
    <text evidence="2">The sequence shown here is derived from an EMBL/GenBank/DDBJ whole genome shotgun (WGS) entry which is preliminary data.</text>
</comment>
<reference evidence="2" key="1">
    <citation type="submission" date="2019-12" db="EMBL/GenBank/DDBJ databases">
        <title>Genome sequencing and annotation of Brassica cretica.</title>
        <authorList>
            <person name="Studholme D.J."/>
            <person name="Sarris P.F."/>
        </authorList>
    </citation>
    <scope>NUCLEOTIDE SEQUENCE</scope>
    <source>
        <strain evidence="2">PFS-001/15</strain>
        <tissue evidence="2">Leaf</tissue>
    </source>
</reference>
<feature type="compositionally biased region" description="Low complexity" evidence="1">
    <location>
        <begin position="56"/>
        <end position="66"/>
    </location>
</feature>
<name>A0A8S9JK00_BRACR</name>